<dbReference type="Gene3D" id="3.40.720.10">
    <property type="entry name" value="Alkaline Phosphatase, subunit A"/>
    <property type="match status" value="1"/>
</dbReference>
<feature type="compositionally biased region" description="Basic residues" evidence="7">
    <location>
        <begin position="1"/>
        <end position="37"/>
    </location>
</feature>
<dbReference type="CDD" id="cd16142">
    <property type="entry name" value="ARS_like"/>
    <property type="match status" value="1"/>
</dbReference>
<keyword evidence="6" id="KW-0106">Calcium</keyword>
<name>A0A1W6YFS6_9BORD</name>
<dbReference type="OrthoDB" id="9766107at2"/>
<comment type="cofactor">
    <cofactor evidence="1">
        <name>Ca(2+)</name>
        <dbReference type="ChEBI" id="CHEBI:29108"/>
    </cofactor>
</comment>
<evidence type="ECO:0000256" key="2">
    <source>
        <dbReference type="ARBA" id="ARBA00008779"/>
    </source>
</evidence>
<dbReference type="Proteomes" id="UP000194151">
    <property type="component" value="Chromosome"/>
</dbReference>
<dbReference type="KEGG" id="bgv:CAL12_02875"/>
<keyword evidence="3" id="KW-0479">Metal-binding</keyword>
<gene>
    <name evidence="9" type="ORF">CAL12_02875</name>
</gene>
<dbReference type="InterPro" id="IPR000917">
    <property type="entry name" value="Sulfatase_N"/>
</dbReference>
<protein>
    <submittedName>
        <fullName evidence="9">Arylsulfatase</fullName>
    </submittedName>
</protein>
<reference evidence="9 10" key="1">
    <citation type="submission" date="2017-05" db="EMBL/GenBank/DDBJ databases">
        <title>Complete and WGS of Bordetella genogroups.</title>
        <authorList>
            <person name="Spilker T."/>
            <person name="LiPuma J."/>
        </authorList>
    </citation>
    <scope>NUCLEOTIDE SEQUENCE [LARGE SCALE GENOMIC DNA]</scope>
    <source>
        <strain evidence="9 10">AU19157</strain>
    </source>
</reference>
<evidence type="ECO:0000256" key="1">
    <source>
        <dbReference type="ARBA" id="ARBA00001913"/>
    </source>
</evidence>
<proteinExistence type="inferred from homology"/>
<keyword evidence="5" id="KW-0378">Hydrolase</keyword>
<evidence type="ECO:0000256" key="6">
    <source>
        <dbReference type="ARBA" id="ARBA00022837"/>
    </source>
</evidence>
<feature type="compositionally biased region" description="Pro residues" evidence="7">
    <location>
        <begin position="476"/>
        <end position="491"/>
    </location>
</feature>
<dbReference type="InterPro" id="IPR017850">
    <property type="entry name" value="Alkaline_phosphatase_core_sf"/>
</dbReference>
<keyword evidence="10" id="KW-1185">Reference proteome</keyword>
<evidence type="ECO:0000259" key="8">
    <source>
        <dbReference type="Pfam" id="PF00884"/>
    </source>
</evidence>
<dbReference type="PANTHER" id="PTHR42693">
    <property type="entry name" value="ARYLSULFATASE FAMILY MEMBER"/>
    <property type="match status" value="1"/>
</dbReference>
<dbReference type="STRING" id="1416806.CAL12_02875"/>
<sequence>MRRAVKPTPISKHRHSKHRRGKHQPGKQQPAHHRGSTHVKQTQQGTQRPNIILILADNLGWGELGCYGGGALRGAPTPRIDELATQGTRFLNFNVESDCVPTRSALMTGRHPIRTGALQSVPAGLPQGIIPWERTMAEVMSDAGYATAMYGKWHLGDKEGRYPKDKGFDEWYGIPRTTNESMFMEAVGFDPAVVELPCVMEGRKGQPAEKREVYDLEMRRRIDEELTRRSCEFIARNAGTQPYFLYVPLTQLHFPTIPHRDFEGRTKKGEFADSLVEMDARVGQIMDQVKATGTEEDTVFIFASDNGPEYRRPWRGSAGMWTGTYHTAMEGALRVPLIVRWPGKVPEGRVTNEMVHVVDLFPTLARIAGAEVPADRVLDGVDQLDFLLGEKEQSNREGFVYYIKTEMRAAKWRDWKMHFVWEVEPNAGPNHLETPYVFNIVQDPKEESDVNTTQGWVRGPIRRMILAFQQSLSANPPIPPGAPDDFVPPPLRGEGLG</sequence>
<evidence type="ECO:0000313" key="9">
    <source>
        <dbReference type="EMBL" id="ARP79869.1"/>
    </source>
</evidence>
<organism evidence="9 10">
    <name type="scientific">Bordetella genomosp. 8</name>
    <dbReference type="NCBI Taxonomy" id="1416806"/>
    <lineage>
        <taxon>Bacteria</taxon>
        <taxon>Pseudomonadati</taxon>
        <taxon>Pseudomonadota</taxon>
        <taxon>Betaproteobacteria</taxon>
        <taxon>Burkholderiales</taxon>
        <taxon>Alcaligenaceae</taxon>
        <taxon>Bordetella</taxon>
    </lineage>
</organism>
<evidence type="ECO:0000256" key="7">
    <source>
        <dbReference type="SAM" id="MobiDB-lite"/>
    </source>
</evidence>
<feature type="domain" description="Sulfatase N-terminal" evidence="8">
    <location>
        <begin position="49"/>
        <end position="369"/>
    </location>
</feature>
<dbReference type="AlphaFoldDB" id="A0A1W6YFS6"/>
<dbReference type="PANTHER" id="PTHR42693:SF42">
    <property type="entry name" value="ARYLSULFATASE G"/>
    <property type="match status" value="1"/>
</dbReference>
<dbReference type="GO" id="GO:0046872">
    <property type="term" value="F:metal ion binding"/>
    <property type="evidence" value="ECO:0007669"/>
    <property type="project" value="UniProtKB-KW"/>
</dbReference>
<evidence type="ECO:0000256" key="3">
    <source>
        <dbReference type="ARBA" id="ARBA00022723"/>
    </source>
</evidence>
<evidence type="ECO:0000313" key="10">
    <source>
        <dbReference type="Proteomes" id="UP000194151"/>
    </source>
</evidence>
<feature type="region of interest" description="Disordered" evidence="7">
    <location>
        <begin position="1"/>
        <end position="46"/>
    </location>
</feature>
<keyword evidence="4" id="KW-0732">Signal</keyword>
<dbReference type="GO" id="GO:0004065">
    <property type="term" value="F:arylsulfatase activity"/>
    <property type="evidence" value="ECO:0007669"/>
    <property type="project" value="TreeGrafter"/>
</dbReference>
<dbReference type="EMBL" id="CP021108">
    <property type="protein sequence ID" value="ARP79869.1"/>
    <property type="molecule type" value="Genomic_DNA"/>
</dbReference>
<evidence type="ECO:0000256" key="4">
    <source>
        <dbReference type="ARBA" id="ARBA00022729"/>
    </source>
</evidence>
<feature type="region of interest" description="Disordered" evidence="7">
    <location>
        <begin position="473"/>
        <end position="497"/>
    </location>
</feature>
<dbReference type="Gene3D" id="3.30.1120.10">
    <property type="match status" value="1"/>
</dbReference>
<comment type="similarity">
    <text evidence="2">Belongs to the sulfatase family.</text>
</comment>
<dbReference type="Pfam" id="PF00884">
    <property type="entry name" value="Sulfatase"/>
    <property type="match status" value="1"/>
</dbReference>
<accession>A0A1W6YFS6</accession>
<dbReference type="SUPFAM" id="SSF53649">
    <property type="entry name" value="Alkaline phosphatase-like"/>
    <property type="match status" value="1"/>
</dbReference>
<evidence type="ECO:0000256" key="5">
    <source>
        <dbReference type="ARBA" id="ARBA00022801"/>
    </source>
</evidence>
<dbReference type="InterPro" id="IPR050738">
    <property type="entry name" value="Sulfatase"/>
</dbReference>